<dbReference type="PANTHER" id="PTHR44051">
    <property type="entry name" value="GLUTATHIONE S-TRANSFERASE-RELATED"/>
    <property type="match status" value="1"/>
</dbReference>
<keyword evidence="3" id="KW-0808">Transferase</keyword>
<dbReference type="OrthoDB" id="9813092at2"/>
<keyword evidence="4" id="KW-1185">Reference proteome</keyword>
<sequence length="223" mass="24487">MAGDYVVYGAAGSGSVPVEAALTLIGAPFSVVERVVWADRAAADEMAKVNPMRQIPALVLPSDGSSAGELMTESAAILIWLAEAHPKARLAPPPGHPHRARFLRWMAFISAQIYSLYWIRDDLSRLAAEPAHEPVLKERTAARILDCWRMMDAQAKPEGPFLFGQDVSVLDLYLAVVSRWGPRRRGFYAAAPGLAEVVRRVDAHPPLAAFWAERMPFTEGWEG</sequence>
<evidence type="ECO:0000259" key="2">
    <source>
        <dbReference type="PROSITE" id="PS50405"/>
    </source>
</evidence>
<organism evidence="3 4">
    <name type="scientific">Phenylobacterium zucineum (strain HLK1)</name>
    <dbReference type="NCBI Taxonomy" id="450851"/>
    <lineage>
        <taxon>Bacteria</taxon>
        <taxon>Pseudomonadati</taxon>
        <taxon>Pseudomonadota</taxon>
        <taxon>Alphaproteobacteria</taxon>
        <taxon>Caulobacterales</taxon>
        <taxon>Caulobacteraceae</taxon>
        <taxon>Phenylobacterium</taxon>
    </lineage>
</organism>
<dbReference type="AlphaFoldDB" id="B4RDQ8"/>
<dbReference type="Proteomes" id="UP000001868">
    <property type="component" value="Chromosome"/>
</dbReference>
<dbReference type="PROSITE" id="PS50405">
    <property type="entry name" value="GST_CTER"/>
    <property type="match status" value="1"/>
</dbReference>
<dbReference type="SUPFAM" id="SSF52833">
    <property type="entry name" value="Thioredoxin-like"/>
    <property type="match status" value="1"/>
</dbReference>
<dbReference type="eggNOG" id="COG0625">
    <property type="taxonomic scope" value="Bacteria"/>
</dbReference>
<dbReference type="RefSeq" id="WP_012520905.1">
    <property type="nucleotide sequence ID" value="NC_011144.1"/>
</dbReference>
<dbReference type="KEGG" id="pzu:PHZ_c0343"/>
<evidence type="ECO:0000259" key="1">
    <source>
        <dbReference type="PROSITE" id="PS50404"/>
    </source>
</evidence>
<dbReference type="Pfam" id="PF13409">
    <property type="entry name" value="GST_N_2"/>
    <property type="match status" value="1"/>
</dbReference>
<proteinExistence type="predicted"/>
<name>B4RDQ8_PHEZH</name>
<dbReference type="InterPro" id="IPR010987">
    <property type="entry name" value="Glutathione-S-Trfase_C-like"/>
</dbReference>
<dbReference type="InterPro" id="IPR036282">
    <property type="entry name" value="Glutathione-S-Trfase_C_sf"/>
</dbReference>
<gene>
    <name evidence="3" type="ordered locus">PHZ_c0343</name>
</gene>
<dbReference type="Gene3D" id="1.20.1050.10">
    <property type="match status" value="1"/>
</dbReference>
<evidence type="ECO:0000313" key="4">
    <source>
        <dbReference type="Proteomes" id="UP000001868"/>
    </source>
</evidence>
<dbReference type="CDD" id="cd03057">
    <property type="entry name" value="GST_N_Beta"/>
    <property type="match status" value="1"/>
</dbReference>
<accession>B4RDQ8</accession>
<dbReference type="InterPro" id="IPR036249">
    <property type="entry name" value="Thioredoxin-like_sf"/>
</dbReference>
<feature type="domain" description="GST N-terminal" evidence="1">
    <location>
        <begin position="2"/>
        <end position="89"/>
    </location>
</feature>
<dbReference type="PANTHER" id="PTHR44051:SF8">
    <property type="entry name" value="GLUTATHIONE S-TRANSFERASE GSTA"/>
    <property type="match status" value="1"/>
</dbReference>
<dbReference type="GO" id="GO:0016740">
    <property type="term" value="F:transferase activity"/>
    <property type="evidence" value="ECO:0007669"/>
    <property type="project" value="UniProtKB-KW"/>
</dbReference>
<dbReference type="HOGENOM" id="CLU_011226_6_5_5"/>
<evidence type="ECO:0000313" key="3">
    <source>
        <dbReference type="EMBL" id="ACG76757.1"/>
    </source>
</evidence>
<dbReference type="EMBL" id="CP000747">
    <property type="protein sequence ID" value="ACG76757.1"/>
    <property type="molecule type" value="Genomic_DNA"/>
</dbReference>
<dbReference type="Gene3D" id="3.40.30.10">
    <property type="entry name" value="Glutaredoxin"/>
    <property type="match status" value="1"/>
</dbReference>
<dbReference type="SUPFAM" id="SSF47616">
    <property type="entry name" value="GST C-terminal domain-like"/>
    <property type="match status" value="1"/>
</dbReference>
<dbReference type="STRING" id="450851.PHZ_c0343"/>
<feature type="domain" description="GST C-terminal" evidence="2">
    <location>
        <begin position="95"/>
        <end position="220"/>
    </location>
</feature>
<protein>
    <submittedName>
        <fullName evidence="3">Glutathione S-transferase</fullName>
    </submittedName>
</protein>
<dbReference type="InterPro" id="IPR004045">
    <property type="entry name" value="Glutathione_S-Trfase_N"/>
</dbReference>
<reference evidence="3 4" key="1">
    <citation type="journal article" date="2008" name="BMC Genomics">
        <title>Complete genome of Phenylobacterium zucineum - a novel facultative intracellular bacterium isolated from human erythroleukemia cell line K562.</title>
        <authorList>
            <person name="Luo Y."/>
            <person name="Xu X."/>
            <person name="Ding Z."/>
            <person name="Liu Z."/>
            <person name="Zhang B."/>
            <person name="Yan Z."/>
            <person name="Sun J."/>
            <person name="Hu S."/>
            <person name="Hu X."/>
        </authorList>
    </citation>
    <scope>NUCLEOTIDE SEQUENCE [LARGE SCALE GENOMIC DNA]</scope>
    <source>
        <strain evidence="3 4">HLK1</strain>
    </source>
</reference>
<dbReference type="PROSITE" id="PS50404">
    <property type="entry name" value="GST_NTER"/>
    <property type="match status" value="1"/>
</dbReference>